<dbReference type="Proteomes" id="UP000075714">
    <property type="component" value="Unassembled WGS sequence"/>
</dbReference>
<dbReference type="GO" id="GO:0007168">
    <property type="term" value="P:receptor guanylyl cyclase signaling pathway"/>
    <property type="evidence" value="ECO:0007669"/>
    <property type="project" value="TreeGrafter"/>
</dbReference>
<dbReference type="GO" id="GO:0035556">
    <property type="term" value="P:intracellular signal transduction"/>
    <property type="evidence" value="ECO:0007669"/>
    <property type="project" value="InterPro"/>
</dbReference>
<gene>
    <name evidence="9" type="ORF">GPECTOR_7g1157</name>
</gene>
<dbReference type="PROSITE" id="PS50125">
    <property type="entry name" value="GUANYLATE_CYCLASE_2"/>
    <property type="match status" value="1"/>
</dbReference>
<proteinExistence type="predicted"/>
<keyword evidence="6" id="KW-0456">Lyase</keyword>
<dbReference type="CDD" id="cd07302">
    <property type="entry name" value="CHD"/>
    <property type="match status" value="1"/>
</dbReference>
<dbReference type="GO" id="GO:0004016">
    <property type="term" value="F:adenylate cyclase activity"/>
    <property type="evidence" value="ECO:0007669"/>
    <property type="project" value="TreeGrafter"/>
</dbReference>
<evidence type="ECO:0000256" key="1">
    <source>
        <dbReference type="ARBA" id="ARBA00004370"/>
    </source>
</evidence>
<evidence type="ECO:0000256" key="3">
    <source>
        <dbReference type="ARBA" id="ARBA00022741"/>
    </source>
</evidence>
<dbReference type="SMART" id="SM00044">
    <property type="entry name" value="CYCc"/>
    <property type="match status" value="1"/>
</dbReference>
<evidence type="ECO:0000256" key="6">
    <source>
        <dbReference type="ARBA" id="ARBA00023239"/>
    </source>
</evidence>
<comment type="subcellular location">
    <subcellularLocation>
        <location evidence="1">Membrane</location>
    </subcellularLocation>
</comment>
<dbReference type="PANTHER" id="PTHR11920:SF335">
    <property type="entry name" value="GUANYLATE CYCLASE"/>
    <property type="match status" value="1"/>
</dbReference>
<dbReference type="PANTHER" id="PTHR11920">
    <property type="entry name" value="GUANYLYL CYCLASE"/>
    <property type="match status" value="1"/>
</dbReference>
<accession>A0A150GU39</accession>
<organism evidence="9 10">
    <name type="scientific">Gonium pectorale</name>
    <name type="common">Green alga</name>
    <dbReference type="NCBI Taxonomy" id="33097"/>
    <lineage>
        <taxon>Eukaryota</taxon>
        <taxon>Viridiplantae</taxon>
        <taxon>Chlorophyta</taxon>
        <taxon>core chlorophytes</taxon>
        <taxon>Chlorophyceae</taxon>
        <taxon>CS clade</taxon>
        <taxon>Chlamydomonadales</taxon>
        <taxon>Volvocaceae</taxon>
        <taxon>Gonium</taxon>
    </lineage>
</organism>
<keyword evidence="10" id="KW-1185">Reference proteome</keyword>
<dbReference type="GO" id="GO:0001653">
    <property type="term" value="F:peptide receptor activity"/>
    <property type="evidence" value="ECO:0007669"/>
    <property type="project" value="TreeGrafter"/>
</dbReference>
<feature type="domain" description="Guanylate cyclase" evidence="8">
    <location>
        <begin position="316"/>
        <end position="434"/>
    </location>
</feature>
<name>A0A150GU39_GONPE</name>
<feature type="transmembrane region" description="Helical" evidence="7">
    <location>
        <begin position="260"/>
        <end position="279"/>
    </location>
</feature>
<keyword evidence="4 7" id="KW-1133">Transmembrane helix</keyword>
<evidence type="ECO:0000259" key="8">
    <source>
        <dbReference type="PROSITE" id="PS50125"/>
    </source>
</evidence>
<dbReference type="SUPFAM" id="SSF55073">
    <property type="entry name" value="Nucleotide cyclase"/>
    <property type="match status" value="1"/>
</dbReference>
<evidence type="ECO:0000256" key="7">
    <source>
        <dbReference type="SAM" id="Phobius"/>
    </source>
</evidence>
<keyword evidence="3" id="KW-0547">Nucleotide-binding</keyword>
<dbReference type="GO" id="GO:0004383">
    <property type="term" value="F:guanylate cyclase activity"/>
    <property type="evidence" value="ECO:0007669"/>
    <property type="project" value="TreeGrafter"/>
</dbReference>
<evidence type="ECO:0000313" key="10">
    <source>
        <dbReference type="Proteomes" id="UP000075714"/>
    </source>
</evidence>
<dbReference type="InterPro" id="IPR050401">
    <property type="entry name" value="Cyclic_nucleotide_synthase"/>
</dbReference>
<comment type="caution">
    <text evidence="9">The sequence shown here is derived from an EMBL/GenBank/DDBJ whole genome shotgun (WGS) entry which is preliminary data.</text>
</comment>
<keyword evidence="5 7" id="KW-0472">Membrane</keyword>
<evidence type="ECO:0000256" key="2">
    <source>
        <dbReference type="ARBA" id="ARBA00022692"/>
    </source>
</evidence>
<dbReference type="OrthoDB" id="1890790at2759"/>
<dbReference type="EMBL" id="LSYV01000008">
    <property type="protein sequence ID" value="KXZ53263.1"/>
    <property type="molecule type" value="Genomic_DNA"/>
</dbReference>
<dbReference type="Gene3D" id="3.30.70.1230">
    <property type="entry name" value="Nucleotide cyclase"/>
    <property type="match status" value="1"/>
</dbReference>
<dbReference type="GO" id="GO:0005886">
    <property type="term" value="C:plasma membrane"/>
    <property type="evidence" value="ECO:0007669"/>
    <property type="project" value="TreeGrafter"/>
</dbReference>
<dbReference type="InterPro" id="IPR029787">
    <property type="entry name" value="Nucleotide_cyclase"/>
</dbReference>
<evidence type="ECO:0000256" key="5">
    <source>
        <dbReference type="ARBA" id="ARBA00023136"/>
    </source>
</evidence>
<dbReference type="InterPro" id="IPR001054">
    <property type="entry name" value="A/G_cyclase"/>
</dbReference>
<dbReference type="GO" id="GO:0000166">
    <property type="term" value="F:nucleotide binding"/>
    <property type="evidence" value="ECO:0007669"/>
    <property type="project" value="UniProtKB-KW"/>
</dbReference>
<dbReference type="Pfam" id="PF00211">
    <property type="entry name" value="Guanylate_cyc"/>
    <property type="match status" value="1"/>
</dbReference>
<sequence>MKGKVLTTLVWRKPLLAAVPVLVFVLLCGLGVFGVAFASEKHVAQQKAYVHEAVSSATANAISNQLEIATFALMATSAYVSRRPLCSDLDLEFDNLSSTIMRWDEKQLVYQIQVLPGAALRYVYPPVSGELARLLIGRDMLQVPQYRNDTLYQIRQRDKRLLLGPYNLLEGFQGMSPAAWTAPARLATQGDFRFRALADQGYRYRLRQVADNINHAATIAASDPLPLAPVSSTINKFNLVWVLEVAPAGGWEPKWRDPCIAAVVVGSFVVSTLVAWLLVAREKHDALLRAMLPRKVISQLQRGEATVVEEFPEPVTILFTDIVSYTEVASQLTALQVVRLLNELYTRFDALCDRHGVYKAFMCVAGCPTREDPISAAVRMAGMAQDMIAMVEEFMARVGDEDMRVKIRIGMHSGPVVAGVIGQRMPRYCLFGMM</sequence>
<dbReference type="AlphaFoldDB" id="A0A150GU39"/>
<keyword evidence="2 7" id="KW-0812">Transmembrane</keyword>
<evidence type="ECO:0000313" key="9">
    <source>
        <dbReference type="EMBL" id="KXZ53263.1"/>
    </source>
</evidence>
<reference evidence="10" key="1">
    <citation type="journal article" date="2016" name="Nat. Commun.">
        <title>The Gonium pectorale genome demonstrates co-option of cell cycle regulation during the evolution of multicellularity.</title>
        <authorList>
            <person name="Hanschen E.R."/>
            <person name="Marriage T.N."/>
            <person name="Ferris P.J."/>
            <person name="Hamaji T."/>
            <person name="Toyoda A."/>
            <person name="Fujiyama A."/>
            <person name="Neme R."/>
            <person name="Noguchi H."/>
            <person name="Minakuchi Y."/>
            <person name="Suzuki M."/>
            <person name="Kawai-Toyooka H."/>
            <person name="Smith D.R."/>
            <person name="Sparks H."/>
            <person name="Anderson J."/>
            <person name="Bakaric R."/>
            <person name="Luria V."/>
            <person name="Karger A."/>
            <person name="Kirschner M.W."/>
            <person name="Durand P.M."/>
            <person name="Michod R.E."/>
            <person name="Nozaki H."/>
            <person name="Olson B.J."/>
        </authorList>
    </citation>
    <scope>NUCLEOTIDE SEQUENCE [LARGE SCALE GENOMIC DNA]</scope>
    <source>
        <strain evidence="10">NIES-2863</strain>
    </source>
</reference>
<protein>
    <recommendedName>
        <fullName evidence="8">Guanylate cyclase domain-containing protein</fullName>
    </recommendedName>
</protein>
<evidence type="ECO:0000256" key="4">
    <source>
        <dbReference type="ARBA" id="ARBA00022989"/>
    </source>
</evidence>